<evidence type="ECO:0000313" key="1">
    <source>
        <dbReference type="EMBL" id="KAJ7718960.1"/>
    </source>
</evidence>
<sequence>MYPQGVNSATFSAGPLDGSLTIPQLLDRHLECSPDHPAYIYDDPKGNIVSIKFSQYIRAVHAAARLFLRDNLQYSRDGGATVVALFATTGMMVAGAMRAGMVPFCISPRNAAASLANLLKEVKVAAVYVSSDLRSVLSEGIRIYGCSVLVFDAPTFAKLQVETDVELSSEMLPPIPVASIALDSQNERNAESMAFRFNLNILDASLANPWFSTEDHCGQILGCHALPNFHGIGVLMQTWPITSELVVAVLRPTTPPIRPTAENSLKAMIATEPSLVLATPANIETWSEDPIGLKFMQSLKTLSYIGATLNKCSHGKDWDYISMREGCNIVRVPEDDGPGLYTHTYLVGPAFATTFTNAEIDGKPGCSLSDLLEQHPENPELHRVYGRKDDLIAFSTAAKVPGQT</sequence>
<dbReference type="AlphaFoldDB" id="A0AAD7HEL4"/>
<dbReference type="Proteomes" id="UP001215280">
    <property type="component" value="Unassembled WGS sequence"/>
</dbReference>
<accession>A0AAD7HEL4</accession>
<dbReference type="EMBL" id="JARJLG010000298">
    <property type="protein sequence ID" value="KAJ7718960.1"/>
    <property type="molecule type" value="Genomic_DNA"/>
</dbReference>
<dbReference type="Gene3D" id="3.40.50.12780">
    <property type="entry name" value="N-terminal domain of ligase-like"/>
    <property type="match status" value="1"/>
</dbReference>
<dbReference type="SUPFAM" id="SSF56801">
    <property type="entry name" value="Acetyl-CoA synthetase-like"/>
    <property type="match status" value="1"/>
</dbReference>
<organism evidence="1 2">
    <name type="scientific">Mycena maculata</name>
    <dbReference type="NCBI Taxonomy" id="230809"/>
    <lineage>
        <taxon>Eukaryota</taxon>
        <taxon>Fungi</taxon>
        <taxon>Dikarya</taxon>
        <taxon>Basidiomycota</taxon>
        <taxon>Agaricomycotina</taxon>
        <taxon>Agaricomycetes</taxon>
        <taxon>Agaricomycetidae</taxon>
        <taxon>Agaricales</taxon>
        <taxon>Marasmiineae</taxon>
        <taxon>Mycenaceae</taxon>
        <taxon>Mycena</taxon>
    </lineage>
</organism>
<reference evidence="1" key="1">
    <citation type="submission" date="2023-03" db="EMBL/GenBank/DDBJ databases">
        <title>Massive genome expansion in bonnet fungi (Mycena s.s.) driven by repeated elements and novel gene families across ecological guilds.</title>
        <authorList>
            <consortium name="Lawrence Berkeley National Laboratory"/>
            <person name="Harder C.B."/>
            <person name="Miyauchi S."/>
            <person name="Viragh M."/>
            <person name="Kuo A."/>
            <person name="Thoen E."/>
            <person name="Andreopoulos B."/>
            <person name="Lu D."/>
            <person name="Skrede I."/>
            <person name="Drula E."/>
            <person name="Henrissat B."/>
            <person name="Morin E."/>
            <person name="Kohler A."/>
            <person name="Barry K."/>
            <person name="LaButti K."/>
            <person name="Morin E."/>
            <person name="Salamov A."/>
            <person name="Lipzen A."/>
            <person name="Mereny Z."/>
            <person name="Hegedus B."/>
            <person name="Baldrian P."/>
            <person name="Stursova M."/>
            <person name="Weitz H."/>
            <person name="Taylor A."/>
            <person name="Grigoriev I.V."/>
            <person name="Nagy L.G."/>
            <person name="Martin F."/>
            <person name="Kauserud H."/>
        </authorList>
    </citation>
    <scope>NUCLEOTIDE SEQUENCE</scope>
    <source>
        <strain evidence="1">CBHHK188m</strain>
    </source>
</reference>
<protein>
    <recommendedName>
        <fullName evidence="3">AMP-dependent synthetase/ligase domain-containing protein</fullName>
    </recommendedName>
</protein>
<proteinExistence type="predicted"/>
<evidence type="ECO:0008006" key="3">
    <source>
        <dbReference type="Google" id="ProtNLM"/>
    </source>
</evidence>
<gene>
    <name evidence="1" type="ORF">DFH07DRAFT_784769</name>
</gene>
<name>A0AAD7HEL4_9AGAR</name>
<evidence type="ECO:0000313" key="2">
    <source>
        <dbReference type="Proteomes" id="UP001215280"/>
    </source>
</evidence>
<comment type="caution">
    <text evidence="1">The sequence shown here is derived from an EMBL/GenBank/DDBJ whole genome shotgun (WGS) entry which is preliminary data.</text>
</comment>
<dbReference type="InterPro" id="IPR042099">
    <property type="entry name" value="ANL_N_sf"/>
</dbReference>
<keyword evidence="2" id="KW-1185">Reference proteome</keyword>